<dbReference type="AlphaFoldDB" id="A0A246K1L2"/>
<evidence type="ECO:0000256" key="5">
    <source>
        <dbReference type="ARBA" id="ARBA00023157"/>
    </source>
</evidence>
<organism evidence="10 11">
    <name type="scientific">Sphingopyxis bauzanensis</name>
    <dbReference type="NCBI Taxonomy" id="651663"/>
    <lineage>
        <taxon>Bacteria</taxon>
        <taxon>Pseudomonadati</taxon>
        <taxon>Pseudomonadota</taxon>
        <taxon>Alphaproteobacteria</taxon>
        <taxon>Sphingomonadales</taxon>
        <taxon>Sphingomonadaceae</taxon>
        <taxon>Sphingopyxis</taxon>
    </lineage>
</organism>
<evidence type="ECO:0000256" key="8">
    <source>
        <dbReference type="SAM" id="Phobius"/>
    </source>
</evidence>
<dbReference type="RefSeq" id="WP_088440103.1">
    <property type="nucleotide sequence ID" value="NZ_BMMC01000012.1"/>
</dbReference>
<evidence type="ECO:0000256" key="6">
    <source>
        <dbReference type="ARBA" id="ARBA00023284"/>
    </source>
</evidence>
<keyword evidence="5" id="KW-1015">Disulfide bond</keyword>
<dbReference type="Pfam" id="PF18312">
    <property type="entry name" value="ScsC_N"/>
    <property type="match status" value="1"/>
</dbReference>
<evidence type="ECO:0000256" key="2">
    <source>
        <dbReference type="ARBA" id="ARBA00005791"/>
    </source>
</evidence>
<keyword evidence="4" id="KW-0560">Oxidoreductase</keyword>
<feature type="transmembrane region" description="Helical" evidence="8">
    <location>
        <begin position="300"/>
        <end position="318"/>
    </location>
</feature>
<dbReference type="PROSITE" id="PS51352">
    <property type="entry name" value="THIOREDOXIN_2"/>
    <property type="match status" value="1"/>
</dbReference>
<keyword evidence="8" id="KW-1133">Transmembrane helix</keyword>
<gene>
    <name evidence="10" type="ORF">CDQ92_04215</name>
</gene>
<comment type="similarity">
    <text evidence="2">Belongs to the thioredoxin family. DsbA subfamily.</text>
</comment>
<keyword evidence="6" id="KW-0676">Redox-active center</keyword>
<dbReference type="PANTHER" id="PTHR13887:SF14">
    <property type="entry name" value="DISULFIDE BOND FORMATION PROTEIN D"/>
    <property type="match status" value="1"/>
</dbReference>
<dbReference type="Proteomes" id="UP000197361">
    <property type="component" value="Unassembled WGS sequence"/>
</dbReference>
<evidence type="ECO:0000313" key="11">
    <source>
        <dbReference type="Proteomes" id="UP000197361"/>
    </source>
</evidence>
<dbReference type="InterPro" id="IPR036249">
    <property type="entry name" value="Thioredoxin-like_sf"/>
</dbReference>
<evidence type="ECO:0000256" key="3">
    <source>
        <dbReference type="ARBA" id="ARBA00022729"/>
    </source>
</evidence>
<comment type="caution">
    <text evidence="10">The sequence shown here is derived from an EMBL/GenBank/DDBJ whole genome shotgun (WGS) entry which is preliminary data.</text>
</comment>
<name>A0A246K1L2_9SPHN</name>
<comment type="function">
    <text evidence="1">May be required for disulfide bond formation in some proteins.</text>
</comment>
<dbReference type="PANTHER" id="PTHR13887">
    <property type="entry name" value="GLUTATHIONE S-TRANSFERASE KAPPA"/>
    <property type="match status" value="1"/>
</dbReference>
<dbReference type="InterPro" id="IPR041205">
    <property type="entry name" value="ScsC_N"/>
</dbReference>
<keyword evidence="8" id="KW-0812">Transmembrane</keyword>
<evidence type="ECO:0000256" key="4">
    <source>
        <dbReference type="ARBA" id="ARBA00023002"/>
    </source>
</evidence>
<protein>
    <submittedName>
        <fullName evidence="10">Disulfide bond formation protein DsbA</fullName>
    </submittedName>
</protein>
<feature type="domain" description="Thioredoxin" evidence="9">
    <location>
        <begin position="338"/>
        <end position="533"/>
    </location>
</feature>
<keyword evidence="8" id="KW-0472">Membrane</keyword>
<proteinExistence type="inferred from homology"/>
<feature type="region of interest" description="Disordered" evidence="7">
    <location>
        <begin position="1"/>
        <end position="47"/>
    </location>
</feature>
<evidence type="ECO:0000313" key="10">
    <source>
        <dbReference type="EMBL" id="OWQ99360.1"/>
    </source>
</evidence>
<keyword evidence="11" id="KW-1185">Reference proteome</keyword>
<accession>A0A246K1L2</accession>
<evidence type="ECO:0000259" key="9">
    <source>
        <dbReference type="PROSITE" id="PS51352"/>
    </source>
</evidence>
<evidence type="ECO:0000256" key="7">
    <source>
        <dbReference type="SAM" id="MobiDB-lite"/>
    </source>
</evidence>
<dbReference type="InterPro" id="IPR012336">
    <property type="entry name" value="Thioredoxin-like_fold"/>
</dbReference>
<dbReference type="EMBL" id="NISK01000001">
    <property type="protein sequence ID" value="OWQ99360.1"/>
    <property type="molecule type" value="Genomic_DNA"/>
</dbReference>
<dbReference type="Pfam" id="PF13462">
    <property type="entry name" value="Thioredoxin_4"/>
    <property type="match status" value="1"/>
</dbReference>
<evidence type="ECO:0000256" key="1">
    <source>
        <dbReference type="ARBA" id="ARBA00003565"/>
    </source>
</evidence>
<reference evidence="10 11" key="1">
    <citation type="journal article" date="2010" name="Int. J. Syst. Evol. Microbiol.">
        <title>Sphingopyxis bauzanensis sp. nov., a psychrophilic bacterium isolated from soil.</title>
        <authorList>
            <person name="Zhang D.C."/>
            <person name="Liu H.C."/>
            <person name="Xin Y.H."/>
            <person name="Zhou Y.G."/>
            <person name="Schinner F."/>
            <person name="Margesin R."/>
        </authorList>
    </citation>
    <scope>NUCLEOTIDE SEQUENCE [LARGE SCALE GENOMIC DNA]</scope>
    <source>
        <strain evidence="10 11">DSM 22271</strain>
    </source>
</reference>
<keyword evidence="3" id="KW-0732">Signal</keyword>
<dbReference type="InterPro" id="IPR013766">
    <property type="entry name" value="Thioredoxin_domain"/>
</dbReference>
<dbReference type="SUPFAM" id="SSF52833">
    <property type="entry name" value="Thioredoxin-like"/>
    <property type="match status" value="1"/>
</dbReference>
<dbReference type="OrthoDB" id="9780147at2"/>
<dbReference type="Gene3D" id="3.40.30.10">
    <property type="entry name" value="Glutaredoxin"/>
    <property type="match status" value="1"/>
</dbReference>
<sequence length="536" mass="56076">MTDKKDEYYQPWLRDPAPTADAAPLPPASPTEGLAKPRDIPPVGIDVSRYSAADKPARKPVITSDQMKVGAAGVWQALRDGADAFADWTIHVGDRADIPARVAALEIPRRTGELTARTGALTAQAARAIGRGSAHAGRATVRATGAAWNKLALGDKARKLSSDAGRGLGEVAERTKTGVGQIAKAGSESIRGSIGEAATKLRPSPREELAPPPSGLEQLLAREEAAAHVKEPSVPDLPLFAGDAARTAVPAARVDAIAEGDDRSPLIAAPPKKPVTAKPMAAPRLPQIKGMGMDSGSTRIWGIALGGLLLLAAVFWLGGRMGGGMSKSEVETIVADYIKANPQIIPEALEAQRNGEIAKAIGAIRPALEKPYAGAWAGNADGDVTLVVFTDYACGFCRASVPDVDRLIREDRRLKVVFRELPIIAPQSRDAALMALAAARQGKYDAFHHAMFAASSLDKAAIAAAAAKVGVVTDGTADATANEALFQRELDSNLAIATQLQLNATPTWIVGDQLFQGQIGYDALKQAVAKARAAKS</sequence>
<dbReference type="GO" id="GO:0016491">
    <property type="term" value="F:oxidoreductase activity"/>
    <property type="evidence" value="ECO:0007669"/>
    <property type="project" value="UniProtKB-KW"/>
</dbReference>